<evidence type="ECO:0000256" key="2">
    <source>
        <dbReference type="ARBA" id="ARBA00022827"/>
    </source>
</evidence>
<evidence type="ECO:0000256" key="1">
    <source>
        <dbReference type="ARBA" id="ARBA00022630"/>
    </source>
</evidence>
<dbReference type="Gene3D" id="3.30.390.50">
    <property type="entry name" value="CO dehydrogenase flavoprotein, C-terminal domain"/>
    <property type="match status" value="1"/>
</dbReference>
<dbReference type="InterPro" id="IPR002346">
    <property type="entry name" value="Mopterin_DH_FAD-bd"/>
</dbReference>
<dbReference type="PROSITE" id="PS51387">
    <property type="entry name" value="FAD_PCMH"/>
    <property type="match status" value="1"/>
</dbReference>
<dbReference type="GO" id="GO:0016491">
    <property type="term" value="F:oxidoreductase activity"/>
    <property type="evidence" value="ECO:0007669"/>
    <property type="project" value="UniProtKB-KW"/>
</dbReference>
<keyword evidence="2" id="KW-0274">FAD</keyword>
<dbReference type="PANTHER" id="PTHR42659">
    <property type="entry name" value="XANTHINE DEHYDROGENASE SUBUNIT C-RELATED"/>
    <property type="match status" value="1"/>
</dbReference>
<protein>
    <submittedName>
        <fullName evidence="5">Carbon monoxide dehydrogenase</fullName>
    </submittedName>
</protein>
<keyword evidence="3" id="KW-0560">Oxidoreductase</keyword>
<evidence type="ECO:0000256" key="3">
    <source>
        <dbReference type="ARBA" id="ARBA00023002"/>
    </source>
</evidence>
<dbReference type="InterPro" id="IPR016169">
    <property type="entry name" value="FAD-bd_PCMH_sub2"/>
</dbReference>
<evidence type="ECO:0000313" key="6">
    <source>
        <dbReference type="Proteomes" id="UP001057291"/>
    </source>
</evidence>
<dbReference type="Pfam" id="PF00941">
    <property type="entry name" value="FAD_binding_5"/>
    <property type="match status" value="1"/>
</dbReference>
<gene>
    <name evidence="5" type="ORF">DNHGIG_05180</name>
</gene>
<dbReference type="EMBL" id="BOQE01000001">
    <property type="protein sequence ID" value="GIM44969.1"/>
    <property type="molecule type" value="Genomic_DNA"/>
</dbReference>
<dbReference type="AlphaFoldDB" id="A0AAV4LAR7"/>
<keyword evidence="6" id="KW-1185">Reference proteome</keyword>
<dbReference type="Pfam" id="PF03450">
    <property type="entry name" value="CO_deh_flav_C"/>
    <property type="match status" value="1"/>
</dbReference>
<proteinExistence type="predicted"/>
<dbReference type="InterPro" id="IPR036683">
    <property type="entry name" value="CO_DH_flav_C_dom_sf"/>
</dbReference>
<dbReference type="SMART" id="SM01092">
    <property type="entry name" value="CO_deh_flav_C"/>
    <property type="match status" value="1"/>
</dbReference>
<keyword evidence="1" id="KW-0285">Flavoprotein</keyword>
<evidence type="ECO:0000313" key="5">
    <source>
        <dbReference type="EMBL" id="GIM44969.1"/>
    </source>
</evidence>
<organism evidence="5 6">
    <name type="scientific">Collibacillus ludicampi</name>
    <dbReference type="NCBI Taxonomy" id="2771369"/>
    <lineage>
        <taxon>Bacteria</taxon>
        <taxon>Bacillati</taxon>
        <taxon>Bacillota</taxon>
        <taxon>Bacilli</taxon>
        <taxon>Bacillales</taxon>
        <taxon>Alicyclobacillaceae</taxon>
        <taxon>Collibacillus</taxon>
    </lineage>
</organism>
<dbReference type="Proteomes" id="UP001057291">
    <property type="component" value="Unassembled WGS sequence"/>
</dbReference>
<dbReference type="Gene3D" id="3.30.465.10">
    <property type="match status" value="1"/>
</dbReference>
<feature type="domain" description="FAD-binding PCMH-type" evidence="4">
    <location>
        <begin position="2"/>
        <end position="183"/>
    </location>
</feature>
<accession>A0AAV4LAR7</accession>
<comment type="caution">
    <text evidence="5">The sequence shown here is derived from an EMBL/GenBank/DDBJ whole genome shotgun (WGS) entry which is preliminary data.</text>
</comment>
<sequence>MYPAPISDYFAPSTLEECLDLLYHYGSQAKIIAGGQSLLPLLKLRMVDTPIIIDINRIIELQEFGEKFLEPGKRILRIGALTRHKTLASHPLVLSKYPIISDAAKYIGDVQIRNRGTIGGSLVHADPAADLPVPILVLDSTLRVISKDGERDFSAEDFFLGLMMTVVEENEILAYVDIPSPQKGTGAAYSKHSVVFGDFSVISVGARVTLLEDICQSSRIYVGGVNPRPQRAVNTEEFLQGKTITSEILQKAADVMAEEIEVESDMRASNTYRKILLKHYGFNVLSKAIQRAKEDQF</sequence>
<dbReference type="Gene3D" id="3.30.43.10">
    <property type="entry name" value="Uridine Diphospho-n-acetylenolpyruvylglucosamine Reductase, domain 2"/>
    <property type="match status" value="1"/>
</dbReference>
<dbReference type="GO" id="GO:0071949">
    <property type="term" value="F:FAD binding"/>
    <property type="evidence" value="ECO:0007669"/>
    <property type="project" value="InterPro"/>
</dbReference>
<dbReference type="RefSeq" id="WP_282198217.1">
    <property type="nucleotide sequence ID" value="NZ_BOQE01000001.1"/>
</dbReference>
<dbReference type="InterPro" id="IPR036318">
    <property type="entry name" value="FAD-bd_PCMH-like_sf"/>
</dbReference>
<dbReference type="SUPFAM" id="SSF55447">
    <property type="entry name" value="CO dehydrogenase flavoprotein C-terminal domain-like"/>
    <property type="match status" value="1"/>
</dbReference>
<dbReference type="PANTHER" id="PTHR42659:SF2">
    <property type="entry name" value="XANTHINE DEHYDROGENASE SUBUNIT C-RELATED"/>
    <property type="match status" value="1"/>
</dbReference>
<dbReference type="InterPro" id="IPR016167">
    <property type="entry name" value="FAD-bd_PCMH_sub1"/>
</dbReference>
<dbReference type="SUPFAM" id="SSF56176">
    <property type="entry name" value="FAD-binding/transporter-associated domain-like"/>
    <property type="match status" value="1"/>
</dbReference>
<dbReference type="InterPro" id="IPR051312">
    <property type="entry name" value="Diverse_Substr_Oxidored"/>
</dbReference>
<dbReference type="InterPro" id="IPR005107">
    <property type="entry name" value="CO_DH_flav_C"/>
</dbReference>
<evidence type="ECO:0000259" key="4">
    <source>
        <dbReference type="PROSITE" id="PS51387"/>
    </source>
</evidence>
<reference evidence="5" key="1">
    <citation type="journal article" date="2023" name="Int. J. Syst. Evol. Microbiol.">
        <title>Collibacillus ludicampi gen. nov., sp. nov., a new soil bacterium of the family Alicyclobacillaceae.</title>
        <authorList>
            <person name="Jojima T."/>
            <person name="Ioku Y."/>
            <person name="Fukuta Y."/>
            <person name="Shirasaka N."/>
            <person name="Matsumura Y."/>
            <person name="Mori M."/>
        </authorList>
    </citation>
    <scope>NUCLEOTIDE SEQUENCE</scope>
    <source>
        <strain evidence="5">TP075</strain>
    </source>
</reference>
<dbReference type="InterPro" id="IPR016166">
    <property type="entry name" value="FAD-bd_PCMH"/>
</dbReference>
<name>A0AAV4LAR7_9BACL</name>